<dbReference type="FunFam" id="2.90.10.10:FF:000013">
    <property type="entry name" value="G-type lectin S-receptor-like serine/threonine-protein kinase LECRK1"/>
    <property type="match status" value="1"/>
</dbReference>
<evidence type="ECO:0000256" key="1">
    <source>
        <dbReference type="ARBA" id="ARBA00022729"/>
    </source>
</evidence>
<dbReference type="AlphaFoldDB" id="A0AAV1R5D0"/>
<evidence type="ECO:0000259" key="4">
    <source>
        <dbReference type="PROSITE" id="PS50927"/>
    </source>
</evidence>
<gene>
    <name evidence="5" type="ORF">DCAF_LOCUS5912</name>
</gene>
<dbReference type="InterPro" id="IPR036426">
    <property type="entry name" value="Bulb-type_lectin_dom_sf"/>
</dbReference>
<accession>A0AAV1R5D0</accession>
<evidence type="ECO:0000256" key="3">
    <source>
        <dbReference type="ARBA" id="ARBA00023180"/>
    </source>
</evidence>
<dbReference type="InterPro" id="IPR051343">
    <property type="entry name" value="G-type_lectin_kinases/EP1-like"/>
</dbReference>
<organism evidence="5 6">
    <name type="scientific">Dovyalis caffra</name>
    <dbReference type="NCBI Taxonomy" id="77055"/>
    <lineage>
        <taxon>Eukaryota</taxon>
        <taxon>Viridiplantae</taxon>
        <taxon>Streptophyta</taxon>
        <taxon>Embryophyta</taxon>
        <taxon>Tracheophyta</taxon>
        <taxon>Spermatophyta</taxon>
        <taxon>Magnoliopsida</taxon>
        <taxon>eudicotyledons</taxon>
        <taxon>Gunneridae</taxon>
        <taxon>Pentapetalae</taxon>
        <taxon>rosids</taxon>
        <taxon>fabids</taxon>
        <taxon>Malpighiales</taxon>
        <taxon>Salicaceae</taxon>
        <taxon>Flacourtieae</taxon>
        <taxon>Dovyalis</taxon>
    </lineage>
</organism>
<keyword evidence="6" id="KW-1185">Reference proteome</keyword>
<keyword evidence="1" id="KW-0732">Signal</keyword>
<dbReference type="Proteomes" id="UP001314170">
    <property type="component" value="Unassembled WGS sequence"/>
</dbReference>
<dbReference type="Gene3D" id="2.90.10.10">
    <property type="entry name" value="Bulb-type lectin domain"/>
    <property type="match status" value="2"/>
</dbReference>
<evidence type="ECO:0000313" key="5">
    <source>
        <dbReference type="EMBL" id="CAK7328192.1"/>
    </source>
</evidence>
<sequence length="248" mass="28006">MTKPFLANSESYKNVSLGLPLTAANNDDSWQPPSGEFAFDLEQVGDDGFLLAIWFNKIPEKTIVWPANRNSLIQRGTKVKLMEDGRLVLNDRKGKQIWCADIARSRVAYAAMLDTENFVLARHYLVNLWESFGEPTDTLFPTQIFNRGSKLVAGYSRINRSTGRFRFTPQADGNLMLYTLAFSLDFDNSAYWSGQTKGNGFQLIFNQPGNIYLAAKNGSILKMFSSESPTTQECYHIAILEYNGAFRH</sequence>
<dbReference type="SUPFAM" id="SSF51110">
    <property type="entry name" value="alpha-D-mannose-specific plant lectins"/>
    <property type="match status" value="1"/>
</dbReference>
<evidence type="ECO:0000313" key="6">
    <source>
        <dbReference type="Proteomes" id="UP001314170"/>
    </source>
</evidence>
<proteinExistence type="predicted"/>
<dbReference type="InterPro" id="IPR001480">
    <property type="entry name" value="Bulb-type_lectin_dom"/>
</dbReference>
<keyword evidence="2" id="KW-1015">Disulfide bond</keyword>
<dbReference type="EMBL" id="CAWUPB010000893">
    <property type="protein sequence ID" value="CAK7328192.1"/>
    <property type="molecule type" value="Genomic_DNA"/>
</dbReference>
<reference evidence="5 6" key="1">
    <citation type="submission" date="2024-01" db="EMBL/GenBank/DDBJ databases">
        <authorList>
            <person name="Waweru B."/>
        </authorList>
    </citation>
    <scope>NUCLEOTIDE SEQUENCE [LARGE SCALE GENOMIC DNA]</scope>
</reference>
<feature type="domain" description="Bulb-type lectin" evidence="4">
    <location>
        <begin position="15"/>
        <end position="133"/>
    </location>
</feature>
<dbReference type="Pfam" id="PF01453">
    <property type="entry name" value="B_lectin"/>
    <property type="match status" value="1"/>
</dbReference>
<evidence type="ECO:0000256" key="2">
    <source>
        <dbReference type="ARBA" id="ARBA00023157"/>
    </source>
</evidence>
<keyword evidence="3" id="KW-0325">Glycoprotein</keyword>
<protein>
    <recommendedName>
        <fullName evidence="4">Bulb-type lectin domain-containing protein</fullName>
    </recommendedName>
</protein>
<dbReference type="PANTHER" id="PTHR47976">
    <property type="entry name" value="G-TYPE LECTIN S-RECEPTOR-LIKE SERINE/THREONINE-PROTEIN KINASE SD2-5"/>
    <property type="match status" value="1"/>
</dbReference>
<dbReference type="SMART" id="SM00108">
    <property type="entry name" value="B_lectin"/>
    <property type="match status" value="1"/>
</dbReference>
<dbReference type="PANTHER" id="PTHR47976:SF108">
    <property type="entry name" value="G-TYPE LECTIN S-RECEPTOR-LIKE SERINE_THREONINE-PROTEIN KINASE LECRK1"/>
    <property type="match status" value="1"/>
</dbReference>
<dbReference type="PROSITE" id="PS50927">
    <property type="entry name" value="BULB_LECTIN"/>
    <property type="match status" value="1"/>
</dbReference>
<comment type="caution">
    <text evidence="5">The sequence shown here is derived from an EMBL/GenBank/DDBJ whole genome shotgun (WGS) entry which is preliminary data.</text>
</comment>
<name>A0AAV1R5D0_9ROSI</name>